<dbReference type="OrthoDB" id="26740at2759"/>
<name>A0A0D2PCN0_HYPSF</name>
<feature type="transmembrane region" description="Helical" evidence="10">
    <location>
        <begin position="7"/>
        <end position="30"/>
    </location>
</feature>
<evidence type="ECO:0000256" key="7">
    <source>
        <dbReference type="ARBA" id="ARBA00023121"/>
    </source>
</evidence>
<dbReference type="STRING" id="945553.A0A0D2PCN0"/>
<feature type="compositionally biased region" description="Low complexity" evidence="9">
    <location>
        <begin position="46"/>
        <end position="57"/>
    </location>
</feature>
<dbReference type="Proteomes" id="UP000054270">
    <property type="component" value="Unassembled WGS sequence"/>
</dbReference>
<dbReference type="GO" id="GO:0015914">
    <property type="term" value="P:phospholipid transport"/>
    <property type="evidence" value="ECO:0007669"/>
    <property type="project" value="TreeGrafter"/>
</dbReference>
<feature type="compositionally biased region" description="Basic and acidic residues" evidence="9">
    <location>
        <begin position="237"/>
        <end position="250"/>
    </location>
</feature>
<feature type="region of interest" description="Disordered" evidence="9">
    <location>
        <begin position="1151"/>
        <end position="1180"/>
    </location>
</feature>
<evidence type="ECO:0000256" key="8">
    <source>
        <dbReference type="ARBA" id="ARBA00023136"/>
    </source>
</evidence>
<evidence type="ECO:0000256" key="3">
    <source>
        <dbReference type="ARBA" id="ARBA00022692"/>
    </source>
</evidence>
<feature type="compositionally biased region" description="Basic and acidic residues" evidence="9">
    <location>
        <begin position="757"/>
        <end position="768"/>
    </location>
</feature>
<evidence type="ECO:0000256" key="9">
    <source>
        <dbReference type="SAM" id="MobiDB-lite"/>
    </source>
</evidence>
<dbReference type="GO" id="GO:1990456">
    <property type="term" value="P:mitochondrion-endoplasmic reticulum membrane tethering"/>
    <property type="evidence" value="ECO:0007669"/>
    <property type="project" value="TreeGrafter"/>
</dbReference>
<feature type="region of interest" description="Disordered" evidence="9">
    <location>
        <begin position="852"/>
        <end position="873"/>
    </location>
</feature>
<keyword evidence="4" id="KW-0256">Endoplasmic reticulum</keyword>
<sequence length="1534" mass="163186">MLRALLYAYVLGGLTFIPLLVAAALFYTIYTSVPVDPARRTAAASASGAEAKTAPAATDVPESTPTADAERERPPDGTSAPAAAAAPAATPAAAPRETQDLPRTRKGWLTMRRTFAEPPSDGGYATLVRALLEPRSTAASAGGAGGKGAPRARDAWYAVLKGSVLFLYEDERMSECGAALEMRRHSVGVYPEGLPDGELFARRNALCLRPRAEGGMPSVTKEMRLGGEEAAAATEAEQEKAEAEKEAARAEAEDPATPWFIFVRSNVEMEDWYFALLHAAEQPPGAPTLAPLAPVFDPAHMATLIGALDAQPDVIPMRWLNALLGRIFLSHYRTQALEAYIIGRLMKKLGKVKRPAFLTEIAVTQVAVGSRAPMLSKPMLKELTPEGDAAIEVHMLYKGEVRITVEATAVINLGARFKSYTVKLELAAVLRELEGNLLVKVKRPPSNRIWYAFTQTPRIVLEVEPIVSDRQITWGMILGTIESKFKEIIQESVVMPNMDDIAYFETSMFEHRGGIFAEACRKPHTEPTPEIVVSPEDVQASASAPLPDTVSLSAADTKADEPNTITRSATDVLPATEPEDAPRKDVRRRRSWFAPKEEGGESDGEARSRRGSVGSGPSTPPRVPSTKAESVRAVTPEPREGRHARRASSSHVPAKEAEAEGSVRSAPGTPAKEAERPASPPSFFATLKSKAAAADKQALGNTAKEAMRKWGVNWAGFKKDAEDGTPGSPPGKAGLLGADGTLLGRARTSYAEVRAAVAERKERERPAEEAPPPRARVASTSGVPEGSVYADAPGPAGVVSAAGRLAVPRKAATTVSRVSTDGEAQEATIHVQPVAKTMSIPGIHASHRGEVQAMGHEAPPPPPDPAPTGYRLWKTPSEGEAAKATPPPLPPRNAVVAETAEAALKTIAGRSRLLAPGCHIDRDFALFVCTAMSDLQGLPPPPRGPRKPAVKTEPLAVETFIDRSPQGLAPARGFRLERPLLATAPRGSLDSESLSSLAPASTAENEPRLSISSTVYAASDGPSPPPSLYNDPSSRGSFIDLFDDAASVSAPVSPIHFARPRALSPPPSPLAAPRPHAALVRKSRKLARVFGHTPAAAAVARPLALAARALADPAAPLAVRRHSMPLSPDDVSFLSLTSPPLDAESFIDLDDDDPAPHHRLVPRPSTETLSPEALADDERRRKRERLAKLHRFLGSRVPAHLVLGLDAPPDADPDPDDSSSSAATRRVWRMRRRSSSAAAIPALCADELERVCEVLDDKEKAINVRRAHKMEKVFGVAPPQTLYHTRRCQTPPPAQAAEAEPTPPATPTAAIAASAMPAVRASKGKKSARPGTADSNTQLLPKPGARDSFVYSHYQHSLNSLHDILDRDDRASLAELHEYLNAADAFAASPTTAEAEYDLASNAAAARARRLSVASSAKSERRRSLPARTSRASLASEYTLAGSVLGAAGEEDAGAAFQQRRRRAAKLAQFFGVDYRELVADVIASIEGGVAVEELRGTLRADEVERCGAAGEGESEGMDAAAAARDTTGYDTIS</sequence>
<evidence type="ECO:0000256" key="10">
    <source>
        <dbReference type="SAM" id="Phobius"/>
    </source>
</evidence>
<accession>A0A0D2PCN0</accession>
<feature type="region of interest" description="Disordered" evidence="9">
    <location>
        <begin position="757"/>
        <end position="782"/>
    </location>
</feature>
<dbReference type="GO" id="GO:0005789">
    <property type="term" value="C:endoplasmic reticulum membrane"/>
    <property type="evidence" value="ECO:0007669"/>
    <property type="project" value="UniProtKB-SubCell"/>
</dbReference>
<evidence type="ECO:0000259" key="11">
    <source>
        <dbReference type="PROSITE" id="PS51847"/>
    </source>
</evidence>
<dbReference type="InterPro" id="IPR031468">
    <property type="entry name" value="SMP_LBD"/>
</dbReference>
<gene>
    <name evidence="12" type="ORF">HYPSUDRAFT_74363</name>
</gene>
<dbReference type="GO" id="GO:0008289">
    <property type="term" value="F:lipid binding"/>
    <property type="evidence" value="ECO:0007669"/>
    <property type="project" value="UniProtKB-KW"/>
</dbReference>
<feature type="region of interest" description="Disordered" evidence="9">
    <location>
        <begin position="1509"/>
        <end position="1534"/>
    </location>
</feature>
<evidence type="ECO:0000256" key="4">
    <source>
        <dbReference type="ARBA" id="ARBA00022824"/>
    </source>
</evidence>
<evidence type="ECO:0000256" key="1">
    <source>
        <dbReference type="ARBA" id="ARBA00004586"/>
    </source>
</evidence>
<feature type="compositionally biased region" description="Basic and acidic residues" evidence="9">
    <location>
        <begin position="595"/>
        <end position="608"/>
    </location>
</feature>
<keyword evidence="6" id="KW-0445">Lipid transport</keyword>
<dbReference type="CDD" id="cd21675">
    <property type="entry name" value="SMP_TEX2"/>
    <property type="match status" value="1"/>
</dbReference>
<reference evidence="13" key="1">
    <citation type="submission" date="2014-04" db="EMBL/GenBank/DDBJ databases">
        <title>Evolutionary Origins and Diversification of the Mycorrhizal Mutualists.</title>
        <authorList>
            <consortium name="DOE Joint Genome Institute"/>
            <consortium name="Mycorrhizal Genomics Consortium"/>
            <person name="Kohler A."/>
            <person name="Kuo A."/>
            <person name="Nagy L.G."/>
            <person name="Floudas D."/>
            <person name="Copeland A."/>
            <person name="Barry K.W."/>
            <person name="Cichocki N."/>
            <person name="Veneault-Fourrey C."/>
            <person name="LaButti K."/>
            <person name="Lindquist E.A."/>
            <person name="Lipzen A."/>
            <person name="Lundell T."/>
            <person name="Morin E."/>
            <person name="Murat C."/>
            <person name="Riley R."/>
            <person name="Ohm R."/>
            <person name="Sun H."/>
            <person name="Tunlid A."/>
            <person name="Henrissat B."/>
            <person name="Grigoriev I.V."/>
            <person name="Hibbett D.S."/>
            <person name="Martin F."/>
        </authorList>
    </citation>
    <scope>NUCLEOTIDE SEQUENCE [LARGE SCALE GENOMIC DNA]</scope>
    <source>
        <strain evidence="13">FD-334 SS-4</strain>
    </source>
</reference>
<evidence type="ECO:0000313" key="13">
    <source>
        <dbReference type="Proteomes" id="UP000054270"/>
    </source>
</evidence>
<keyword evidence="13" id="KW-1185">Reference proteome</keyword>
<keyword evidence="2" id="KW-0813">Transport</keyword>
<feature type="domain" description="SMP-LTD" evidence="11">
    <location>
        <begin position="313"/>
        <end position="504"/>
    </location>
</feature>
<evidence type="ECO:0000313" key="12">
    <source>
        <dbReference type="EMBL" id="KJA28609.1"/>
    </source>
</evidence>
<feature type="region of interest" description="Disordered" evidence="9">
    <location>
        <begin position="986"/>
        <end position="1009"/>
    </location>
</feature>
<feature type="region of interest" description="Disordered" evidence="9">
    <location>
        <begin position="227"/>
        <end position="250"/>
    </location>
</feature>
<feature type="region of interest" description="Disordered" evidence="9">
    <location>
        <begin position="537"/>
        <end position="682"/>
    </location>
</feature>
<evidence type="ECO:0000256" key="2">
    <source>
        <dbReference type="ARBA" id="ARBA00022448"/>
    </source>
</evidence>
<comment type="subcellular location">
    <subcellularLocation>
        <location evidence="1">Endoplasmic reticulum membrane</location>
    </subcellularLocation>
</comment>
<proteinExistence type="predicted"/>
<feature type="region of interest" description="Disordered" evidence="9">
    <location>
        <begin position="46"/>
        <end position="107"/>
    </location>
</feature>
<protein>
    <recommendedName>
        <fullName evidence="11">SMP-LTD domain-containing protein</fullName>
    </recommendedName>
</protein>
<feature type="region of interest" description="Disordered" evidence="9">
    <location>
        <begin position="1316"/>
        <end position="1344"/>
    </location>
</feature>
<dbReference type="PANTHER" id="PTHR13466">
    <property type="entry name" value="TEX2 PROTEIN-RELATED"/>
    <property type="match status" value="1"/>
</dbReference>
<dbReference type="InterPro" id="IPR019411">
    <property type="entry name" value="MMM1_dom"/>
</dbReference>
<organism evidence="12 13">
    <name type="scientific">Hypholoma sublateritium (strain FD-334 SS-4)</name>
    <dbReference type="NCBI Taxonomy" id="945553"/>
    <lineage>
        <taxon>Eukaryota</taxon>
        <taxon>Fungi</taxon>
        <taxon>Dikarya</taxon>
        <taxon>Basidiomycota</taxon>
        <taxon>Agaricomycotina</taxon>
        <taxon>Agaricomycetes</taxon>
        <taxon>Agaricomycetidae</taxon>
        <taxon>Agaricales</taxon>
        <taxon>Agaricineae</taxon>
        <taxon>Strophariaceae</taxon>
        <taxon>Hypholoma</taxon>
    </lineage>
</organism>
<feature type="compositionally biased region" description="Polar residues" evidence="9">
    <location>
        <begin position="990"/>
        <end position="1009"/>
    </location>
</feature>
<dbReference type="PANTHER" id="PTHR13466:SF19">
    <property type="entry name" value="NUCLEUS-VACUOLE JUNCTION PROTEIN 2"/>
    <property type="match status" value="1"/>
</dbReference>
<dbReference type="EMBL" id="KN817521">
    <property type="protein sequence ID" value="KJA28609.1"/>
    <property type="molecule type" value="Genomic_DNA"/>
</dbReference>
<dbReference type="GO" id="GO:0032865">
    <property type="term" value="C:ERMES complex"/>
    <property type="evidence" value="ECO:0007669"/>
    <property type="project" value="TreeGrafter"/>
</dbReference>
<keyword evidence="5 10" id="KW-1133">Transmembrane helix</keyword>
<evidence type="ECO:0000256" key="5">
    <source>
        <dbReference type="ARBA" id="ARBA00022989"/>
    </source>
</evidence>
<dbReference type="Pfam" id="PF10296">
    <property type="entry name" value="MMM1"/>
    <property type="match status" value="1"/>
</dbReference>
<keyword evidence="3 10" id="KW-0812">Transmembrane</keyword>
<dbReference type="PROSITE" id="PS51847">
    <property type="entry name" value="SMP"/>
    <property type="match status" value="1"/>
</dbReference>
<feature type="compositionally biased region" description="Low complexity" evidence="9">
    <location>
        <begin position="80"/>
        <end position="95"/>
    </location>
</feature>
<evidence type="ECO:0000256" key="6">
    <source>
        <dbReference type="ARBA" id="ARBA00023055"/>
    </source>
</evidence>
<keyword evidence="8 10" id="KW-0472">Membrane</keyword>
<feature type="region of interest" description="Disordered" evidence="9">
    <location>
        <begin position="1204"/>
        <end position="1224"/>
    </location>
</feature>
<keyword evidence="7" id="KW-0446">Lipid-binding</keyword>